<evidence type="ECO:0000313" key="2">
    <source>
        <dbReference type="EMBL" id="SHE50873.1"/>
    </source>
</evidence>
<evidence type="ECO:0000256" key="1">
    <source>
        <dbReference type="SAM" id="SignalP"/>
    </source>
</evidence>
<dbReference type="STRING" id="1155689.SAMN05444278_102152"/>
<dbReference type="AlphaFoldDB" id="A0A1M4U2E8"/>
<dbReference type="EMBL" id="FQTW01000002">
    <property type="protein sequence ID" value="SHE50873.1"/>
    <property type="molecule type" value="Genomic_DNA"/>
</dbReference>
<organism evidence="2 3">
    <name type="scientific">Psychroflexus salarius</name>
    <dbReference type="NCBI Taxonomy" id="1155689"/>
    <lineage>
        <taxon>Bacteria</taxon>
        <taxon>Pseudomonadati</taxon>
        <taxon>Bacteroidota</taxon>
        <taxon>Flavobacteriia</taxon>
        <taxon>Flavobacteriales</taxon>
        <taxon>Flavobacteriaceae</taxon>
        <taxon>Psychroflexus</taxon>
    </lineage>
</organism>
<dbReference type="Proteomes" id="UP000184462">
    <property type="component" value="Unassembled WGS sequence"/>
</dbReference>
<sequence length="267" mass="31234">MRTLNLIFAFFIFGLLNSQTVQVNYTLTTNKNNHHLSKRGDYQLTANKEKSLFEPLTNDPRDLYKKDPDNIETIWVKDNLYHVNLSQGVTDFSFRDIYYTDNNYLFYNKILFNEIAFIKEDLGLFEWQIIGDTKTILGYECKKAVSQFRGRLYEAYFTTELNFKSGPWKFHGLPGLILSVRSVDNYFSITATSIKIKENTVNIDNPFKNKDYLNINQYKKNLKAKYLKMLRAFKSKQPTDPEGGGSIEVEFNDEIEDLGLETIKFSY</sequence>
<dbReference type="NCBIfam" id="TIGR01200">
    <property type="entry name" value="GLPGLI"/>
    <property type="match status" value="1"/>
</dbReference>
<proteinExistence type="predicted"/>
<feature type="signal peptide" evidence="1">
    <location>
        <begin position="1"/>
        <end position="23"/>
    </location>
</feature>
<name>A0A1M4U2E8_9FLAO</name>
<feature type="chain" id="PRO_5012409156" evidence="1">
    <location>
        <begin position="24"/>
        <end position="267"/>
    </location>
</feature>
<keyword evidence="1" id="KW-0732">Signal</keyword>
<protein>
    <submittedName>
        <fullName evidence="2">GLPGLI family protein</fullName>
    </submittedName>
</protein>
<accession>A0A1M4U2E8</accession>
<dbReference type="RefSeq" id="WP_073192164.1">
    <property type="nucleotide sequence ID" value="NZ_FQTW01000002.1"/>
</dbReference>
<reference evidence="2 3" key="1">
    <citation type="submission" date="2016-11" db="EMBL/GenBank/DDBJ databases">
        <authorList>
            <person name="Jaros S."/>
            <person name="Januszkiewicz K."/>
            <person name="Wedrychowicz H."/>
        </authorList>
    </citation>
    <scope>NUCLEOTIDE SEQUENCE [LARGE SCALE GENOMIC DNA]</scope>
    <source>
        <strain evidence="2 3">DSM 25661</strain>
    </source>
</reference>
<keyword evidence="3" id="KW-1185">Reference proteome</keyword>
<gene>
    <name evidence="2" type="ORF">SAMN05444278_102152</name>
</gene>
<dbReference type="OrthoDB" id="1440774at2"/>
<dbReference type="Pfam" id="PF22252">
    <property type="entry name" value="PNGase_F-II_N"/>
    <property type="match status" value="1"/>
</dbReference>
<dbReference type="InterPro" id="IPR005901">
    <property type="entry name" value="GLPGLI"/>
</dbReference>
<evidence type="ECO:0000313" key="3">
    <source>
        <dbReference type="Proteomes" id="UP000184462"/>
    </source>
</evidence>